<dbReference type="EMBL" id="JAACVF010000118">
    <property type="protein sequence ID" value="NCN65298.1"/>
    <property type="molecule type" value="Genomic_DNA"/>
</dbReference>
<dbReference type="AlphaFoldDB" id="A0A8J7YXN3"/>
<feature type="transmembrane region" description="Helical" evidence="1">
    <location>
        <begin position="27"/>
        <end position="47"/>
    </location>
</feature>
<keyword evidence="1" id="KW-1133">Transmembrane helix</keyword>
<protein>
    <submittedName>
        <fullName evidence="4">Uncharacterized protein</fullName>
    </submittedName>
</protein>
<gene>
    <name evidence="3" type="ORF">GW779_05005</name>
    <name evidence="4" type="ORF">GW779_05015</name>
    <name evidence="2" type="ORF">GW910_04465</name>
</gene>
<evidence type="ECO:0000313" key="3">
    <source>
        <dbReference type="EMBL" id="NCS91748.1"/>
    </source>
</evidence>
<evidence type="ECO:0000313" key="4">
    <source>
        <dbReference type="EMBL" id="NCS91750.1"/>
    </source>
</evidence>
<dbReference type="EMBL" id="JAACQH010000105">
    <property type="protein sequence ID" value="NCS91750.1"/>
    <property type="molecule type" value="Genomic_DNA"/>
</dbReference>
<comment type="caution">
    <text evidence="4">The sequence shown here is derived from an EMBL/GenBank/DDBJ whole genome shotgun (WGS) entry which is preliminary data.</text>
</comment>
<keyword evidence="1" id="KW-0472">Membrane</keyword>
<evidence type="ECO:0000256" key="1">
    <source>
        <dbReference type="SAM" id="Phobius"/>
    </source>
</evidence>
<dbReference type="EMBL" id="JAACQH010000105">
    <property type="protein sequence ID" value="NCS91748.1"/>
    <property type="molecule type" value="Genomic_DNA"/>
</dbReference>
<proteinExistence type="predicted"/>
<keyword evidence="1" id="KW-0812">Transmembrane</keyword>
<evidence type="ECO:0000313" key="5">
    <source>
        <dbReference type="Proteomes" id="UP000738826"/>
    </source>
</evidence>
<reference evidence="4" key="1">
    <citation type="submission" date="2019-11" db="EMBL/GenBank/DDBJ databases">
        <title>Lipid analysis of CO2-rich subsurface aquifers suggests an autotrophy-based deep biosphere with lysolipids enriched in CPR bacteria.</title>
        <authorList>
            <person name="Probst A.J."/>
            <person name="Elling F.J."/>
            <person name="Castelle C.J."/>
            <person name="Zhu Q."/>
            <person name="Elvert M."/>
            <person name="Birarda G."/>
            <person name="Holman H.-Y."/>
            <person name="Lane K.R."/>
            <person name="Ladd B."/>
            <person name="Ryan M.C."/>
            <person name="Woyke T."/>
            <person name="Hinrichs K.-U."/>
            <person name="Banfield J.F."/>
        </authorList>
    </citation>
    <scope>NUCLEOTIDE SEQUENCE</scope>
    <source>
        <strain evidence="2">CG_2015-01_33_1645</strain>
        <strain evidence="4">CG_2015-04_33_537</strain>
    </source>
</reference>
<sequence>MRFVEAGDFYIGEMEMRRKNIKFFGKAMENIVILTSFENIVFIHIYYSNHNMQY</sequence>
<accession>A0A8J7YXN3</accession>
<name>A0A8J7YXN3_9ARCH</name>
<evidence type="ECO:0000313" key="2">
    <source>
        <dbReference type="EMBL" id="NCN65298.1"/>
    </source>
</evidence>
<organism evidence="4 5">
    <name type="scientific">Candidatus Altarchaeum hamiconexum</name>
    <dbReference type="NCBI Taxonomy" id="1803513"/>
    <lineage>
        <taxon>Archaea</taxon>
        <taxon>Candidatus Altarchaeota</taxon>
        <taxon>Candidatus Altiarchaeia</taxon>
        <taxon>Candidatus Altarchaeales</taxon>
        <taxon>Candidatus Altarchaeaceae</taxon>
        <taxon>Candidatus Altarchaeum</taxon>
    </lineage>
</organism>
<dbReference type="Proteomes" id="UP000768163">
    <property type="component" value="Unassembled WGS sequence"/>
</dbReference>
<dbReference type="Proteomes" id="UP000738826">
    <property type="component" value="Unassembled WGS sequence"/>
</dbReference>